<dbReference type="Pfam" id="PF13041">
    <property type="entry name" value="PPR_2"/>
    <property type="match status" value="3"/>
</dbReference>
<evidence type="ECO:0000256" key="1">
    <source>
        <dbReference type="ARBA" id="ARBA00022737"/>
    </source>
</evidence>
<dbReference type="FunFam" id="1.25.40.10:FF:000344">
    <property type="entry name" value="Pentatricopeptide repeat-containing protein"/>
    <property type="match status" value="1"/>
</dbReference>
<dbReference type="PANTHER" id="PTHR47926:SF386">
    <property type="entry name" value="PENTATRICOPEPTIDE REPEAT-CONTAINING PROTEIN"/>
    <property type="match status" value="1"/>
</dbReference>
<dbReference type="AlphaFoldDB" id="A0A8B7C2X8"/>
<dbReference type="PROSITE" id="PS51375">
    <property type="entry name" value="PPR"/>
    <property type="match status" value="8"/>
</dbReference>
<dbReference type="PANTHER" id="PTHR47926">
    <property type="entry name" value="PENTATRICOPEPTIDE REPEAT-CONTAINING PROTEIN"/>
    <property type="match status" value="1"/>
</dbReference>
<dbReference type="FunFam" id="1.25.40.10:FF:000393">
    <property type="entry name" value="Pentatricopeptide repeat-containing protein At1g20230"/>
    <property type="match status" value="1"/>
</dbReference>
<feature type="repeat" description="PPR" evidence="2">
    <location>
        <begin position="519"/>
        <end position="553"/>
    </location>
</feature>
<protein>
    <submittedName>
        <fullName evidence="5">Pentatricopeptide repeat-containing protein At2g13600-like</fullName>
    </submittedName>
</protein>
<sequence>MVATTAPAIASPLIRSPPFHGSIGQRKPNTLSSKHHLAIESSPTAPNPPNKNAIPQRSSRTSPRLHDTFQALLREDCSPDTADYSLAIDSCCCPRLARQIHAHALKRDFCGCREFLETRLLLMYGRCHGVQPALQLFEKMSLRSIYSWAGILTVYVDHELFEEAFSLFKELLVEGVGLEFFVFPVVLKSSAGLSALDLGKSLHGFVLKTGFISNLYVGNSLIDMYGKCGDMDEAVKVLKGMPERDCVSWNSVIAGCASNGMASEALEFLESMWSLGNLKPNLVSWSGAIGGFAQNGYDEDALELLSQMIESGVKPNAQTLASVLPSCGRLEALDVGKEIHGYIMRHGLMGNAFVVNGLLDVYRRCGDMASTSELFLRYSIRSLVSYNTMIVGYCENNELSKAKELFDHMEIDGVKRDAISWNSMISGLVDNESFGEALNMFRHMQMEEGVEADSFNLGSILAACAALRAFGQGKEIHAYALKRGFHSNPFVASALVDLYCRCQHLVAAELVFFDIERRNTVTWNVVISGYARADQVSRSQELLLMMKEDGFDPNIYTWNGLIAGCMENGHNELALQLFLEMQTTKLMPDIYTLGMILPICSRLVSIERGKQVHAHSVRCGHEADVHIGAALVDMYAKCGSIRLASIAFNRISQHNLVSYNSMLAGFAMHGLVKEGLALFNQLLEDGNRPDEITFLSVLCLCVHGGSVEEGRIYFHLMTSYGIKPNMKHYSCMVDLFSRAGQLSEAYELIKSMPMEPDAVVWGALLGGCVINCNLQLGEIAADRLIEMEEGNVGNYVLLANLYATAGRQDGLVRTRQIIKEKGMHKSPGCSWIEVRDQVHVFLASDRSHKQTDEIYATAEMLNWHMRKYGDGLTAYQPELLQELA</sequence>
<dbReference type="InterPro" id="IPR011990">
    <property type="entry name" value="TPR-like_helical_dom_sf"/>
</dbReference>
<feature type="compositionally biased region" description="Polar residues" evidence="3">
    <location>
        <begin position="53"/>
        <end position="62"/>
    </location>
</feature>
<organism evidence="4 5">
    <name type="scientific">Phoenix dactylifera</name>
    <name type="common">Date palm</name>
    <dbReference type="NCBI Taxonomy" id="42345"/>
    <lineage>
        <taxon>Eukaryota</taxon>
        <taxon>Viridiplantae</taxon>
        <taxon>Streptophyta</taxon>
        <taxon>Embryophyta</taxon>
        <taxon>Tracheophyta</taxon>
        <taxon>Spermatophyta</taxon>
        <taxon>Magnoliopsida</taxon>
        <taxon>Liliopsida</taxon>
        <taxon>Arecaceae</taxon>
        <taxon>Coryphoideae</taxon>
        <taxon>Phoeniceae</taxon>
        <taxon>Phoenix</taxon>
    </lineage>
</organism>
<name>A0A8B7C2X8_PHODC</name>
<reference evidence="4" key="1">
    <citation type="journal article" date="2019" name="Nat. Commun.">
        <title>Genome-wide association mapping of date palm fruit traits.</title>
        <authorList>
            <person name="Hazzouri K.M."/>
            <person name="Gros-Balthazard M."/>
            <person name="Flowers J.M."/>
            <person name="Copetti D."/>
            <person name="Lemansour A."/>
            <person name="Lebrun M."/>
            <person name="Masmoudi K."/>
            <person name="Ferrand S."/>
            <person name="Dhar M.I."/>
            <person name="Fresquez Z.A."/>
            <person name="Rosas U."/>
            <person name="Zhang J."/>
            <person name="Talag J."/>
            <person name="Lee S."/>
            <person name="Kudrna D."/>
            <person name="Powell R.F."/>
            <person name="Leitch I.J."/>
            <person name="Krueger R.R."/>
            <person name="Wing R.A."/>
            <person name="Amiri K.M.A."/>
            <person name="Purugganan M.D."/>
        </authorList>
    </citation>
    <scope>NUCLEOTIDE SEQUENCE [LARGE SCALE GENOMIC DNA]</scope>
    <source>
        <strain evidence="4">cv. Khalas</strain>
    </source>
</reference>
<keyword evidence="1" id="KW-0677">Repeat</keyword>
<feature type="repeat" description="PPR" evidence="2">
    <location>
        <begin position="554"/>
        <end position="588"/>
    </location>
</feature>
<dbReference type="GO" id="GO:0003723">
    <property type="term" value="F:RNA binding"/>
    <property type="evidence" value="ECO:0007669"/>
    <property type="project" value="InterPro"/>
</dbReference>
<feature type="repeat" description="PPR" evidence="2">
    <location>
        <begin position="382"/>
        <end position="416"/>
    </location>
</feature>
<dbReference type="FunFam" id="1.25.40.10:FF:000366">
    <property type="entry name" value="Pentatricopeptide (PPR) repeat-containing protein"/>
    <property type="match status" value="1"/>
</dbReference>
<proteinExistence type="predicted"/>
<dbReference type="InterPro" id="IPR046848">
    <property type="entry name" value="E_motif"/>
</dbReference>
<dbReference type="NCBIfam" id="TIGR00756">
    <property type="entry name" value="PPR"/>
    <property type="match status" value="8"/>
</dbReference>
<evidence type="ECO:0000256" key="3">
    <source>
        <dbReference type="SAM" id="MobiDB-lite"/>
    </source>
</evidence>
<feature type="repeat" description="PPR" evidence="2">
    <location>
        <begin position="655"/>
        <end position="689"/>
    </location>
</feature>
<dbReference type="OrthoDB" id="185373at2759"/>
<dbReference type="RefSeq" id="XP_008790569.2">
    <property type="nucleotide sequence ID" value="XM_008792347.3"/>
</dbReference>
<evidence type="ECO:0000313" key="5">
    <source>
        <dbReference type="RefSeq" id="XP_008790569.2"/>
    </source>
</evidence>
<evidence type="ECO:0000256" key="2">
    <source>
        <dbReference type="PROSITE-ProRule" id="PRU00708"/>
    </source>
</evidence>
<reference evidence="5" key="2">
    <citation type="submission" date="2025-08" db="UniProtKB">
        <authorList>
            <consortium name="RefSeq"/>
        </authorList>
    </citation>
    <scope>IDENTIFICATION</scope>
    <source>
        <tissue evidence="5">Young leaves</tissue>
    </source>
</reference>
<dbReference type="KEGG" id="pda:103707734"/>
<dbReference type="InterPro" id="IPR046960">
    <property type="entry name" value="PPR_At4g14850-like_plant"/>
</dbReference>
<gene>
    <name evidence="5" type="primary">LOC103707734</name>
</gene>
<dbReference type="Pfam" id="PF01535">
    <property type="entry name" value="PPR"/>
    <property type="match status" value="5"/>
</dbReference>
<dbReference type="Pfam" id="PF20431">
    <property type="entry name" value="E_motif"/>
    <property type="match status" value="1"/>
</dbReference>
<feature type="repeat" description="PPR" evidence="2">
    <location>
        <begin position="690"/>
        <end position="724"/>
    </location>
</feature>
<dbReference type="Proteomes" id="UP000228380">
    <property type="component" value="Chromosome 5"/>
</dbReference>
<keyword evidence="4" id="KW-1185">Reference proteome</keyword>
<feature type="region of interest" description="Disordered" evidence="3">
    <location>
        <begin position="13"/>
        <end position="63"/>
    </location>
</feature>
<evidence type="ECO:0000313" key="4">
    <source>
        <dbReference type="Proteomes" id="UP000228380"/>
    </source>
</evidence>
<accession>A0A8B7C2X8</accession>
<feature type="repeat" description="PPR" evidence="2">
    <location>
        <begin position="214"/>
        <end position="248"/>
    </location>
</feature>
<feature type="repeat" description="PPR" evidence="2">
    <location>
        <begin position="281"/>
        <end position="315"/>
    </location>
</feature>
<feature type="repeat" description="PPR" evidence="2">
    <location>
        <begin position="417"/>
        <end position="452"/>
    </location>
</feature>
<dbReference type="Gene3D" id="1.25.40.10">
    <property type="entry name" value="Tetratricopeptide repeat domain"/>
    <property type="match status" value="6"/>
</dbReference>
<dbReference type="InterPro" id="IPR002885">
    <property type="entry name" value="PPR_rpt"/>
</dbReference>
<dbReference type="GeneID" id="103707734"/>
<dbReference type="GO" id="GO:0009451">
    <property type="term" value="P:RNA modification"/>
    <property type="evidence" value="ECO:0007669"/>
    <property type="project" value="InterPro"/>
</dbReference>